<proteinExistence type="predicted"/>
<dbReference type="GeneID" id="87811145"/>
<feature type="region of interest" description="Disordered" evidence="1">
    <location>
        <begin position="261"/>
        <end position="385"/>
    </location>
</feature>
<feature type="compositionally biased region" description="Pro residues" evidence="1">
    <location>
        <begin position="320"/>
        <end position="339"/>
    </location>
</feature>
<reference evidence="2" key="1">
    <citation type="submission" date="2023-10" db="EMBL/GenBank/DDBJ databases">
        <authorList>
            <person name="Noh H."/>
        </authorList>
    </citation>
    <scope>NUCLEOTIDE SEQUENCE</scope>
    <source>
        <strain evidence="2">DUCC4014</strain>
    </source>
</reference>
<feature type="compositionally biased region" description="Low complexity" evidence="1">
    <location>
        <begin position="1"/>
        <end position="17"/>
    </location>
</feature>
<dbReference type="EMBL" id="CP086719">
    <property type="protein sequence ID" value="WOO84459.1"/>
    <property type="molecule type" value="Genomic_DNA"/>
</dbReference>
<evidence type="ECO:0000313" key="2">
    <source>
        <dbReference type="EMBL" id="WOO84459.1"/>
    </source>
</evidence>
<dbReference type="RefSeq" id="XP_062630485.1">
    <property type="nucleotide sequence ID" value="XM_062774501.1"/>
</dbReference>
<keyword evidence="3" id="KW-1185">Reference proteome</keyword>
<protein>
    <recommendedName>
        <fullName evidence="4">PPPDE domain-containing protein</fullName>
    </recommendedName>
</protein>
<evidence type="ECO:0000256" key="1">
    <source>
        <dbReference type="SAM" id="MobiDB-lite"/>
    </source>
</evidence>
<name>A0AAF0YIA2_9TREE</name>
<evidence type="ECO:0008006" key="4">
    <source>
        <dbReference type="Google" id="ProtNLM"/>
    </source>
</evidence>
<organism evidence="2 3">
    <name type="scientific">Vanrija pseudolonga</name>
    <dbReference type="NCBI Taxonomy" id="143232"/>
    <lineage>
        <taxon>Eukaryota</taxon>
        <taxon>Fungi</taxon>
        <taxon>Dikarya</taxon>
        <taxon>Basidiomycota</taxon>
        <taxon>Agaricomycotina</taxon>
        <taxon>Tremellomycetes</taxon>
        <taxon>Trichosporonales</taxon>
        <taxon>Trichosporonaceae</taxon>
        <taxon>Vanrija</taxon>
    </lineage>
</organism>
<accession>A0AAF0YIA2</accession>
<feature type="region of interest" description="Disordered" evidence="1">
    <location>
        <begin position="1"/>
        <end position="22"/>
    </location>
</feature>
<feature type="compositionally biased region" description="Low complexity" evidence="1">
    <location>
        <begin position="277"/>
        <end position="290"/>
    </location>
</feature>
<evidence type="ECO:0000313" key="3">
    <source>
        <dbReference type="Proteomes" id="UP000827549"/>
    </source>
</evidence>
<feature type="compositionally biased region" description="Basic and acidic residues" evidence="1">
    <location>
        <begin position="346"/>
        <end position="359"/>
    </location>
</feature>
<sequence length="385" mass="40975">MSDNPPQEGQGQAQAQPQRKRDIAADMASKLYKLSLEKGEQALAAGEIAVKHAAGLGPQPNVVPVATPDVQASPRQVMVGWHPVPGAKWFSDSGIGKLITEKINKYPDPTQHWAVLVGEYAHQLWMDENFHIIYTNARVNLDEWHMFPVGRTHFNDDAVRRTAEHVIGTMRSERPMYNLISNNCQTYALQLLDAIKAGGGHRFPTTLAVWKQLLGPGKVEDLFNPDHLPEVEGPDTVSAAQKVMDAETTQLDSHEQHAKLVGDGGVPGDITAGGETPALPAPGDVPAVVPGGEGAAAGATDVPFTVPAGEAHDGVVPDPDATPGPEAPSPAPAQEPAPAPAQEGENGDKEQKGEQKDGADAEGGEQQQEKKKKGAFSRLLQAVRK</sequence>
<dbReference type="Proteomes" id="UP000827549">
    <property type="component" value="Chromosome 6"/>
</dbReference>
<dbReference type="AlphaFoldDB" id="A0AAF0YIA2"/>
<gene>
    <name evidence="2" type="ORF">LOC62_06G007975</name>
</gene>